<comment type="catalytic activity">
    <reaction evidence="8">
        <text>L-seryl-[protein] + ATP = 3-O-(5'-adenylyl)-L-seryl-[protein] + diphosphate</text>
        <dbReference type="Rhea" id="RHEA:58120"/>
        <dbReference type="Rhea" id="RHEA-COMP:9863"/>
        <dbReference type="Rhea" id="RHEA-COMP:15073"/>
        <dbReference type="ChEBI" id="CHEBI:29999"/>
        <dbReference type="ChEBI" id="CHEBI:30616"/>
        <dbReference type="ChEBI" id="CHEBI:33019"/>
        <dbReference type="ChEBI" id="CHEBI:142516"/>
        <dbReference type="EC" id="2.7.7.108"/>
    </reaction>
</comment>
<dbReference type="Proteomes" id="UP000182938">
    <property type="component" value="Chromosome"/>
</dbReference>
<evidence type="ECO:0000256" key="8">
    <source>
        <dbReference type="HAMAP-Rule" id="MF_00692"/>
    </source>
</evidence>
<feature type="binding site" evidence="8">
    <location>
        <position position="88"/>
    </location>
    <ligand>
        <name>ATP</name>
        <dbReference type="ChEBI" id="CHEBI:30616"/>
    </ligand>
</feature>
<feature type="active site" description="Proton acceptor" evidence="8">
    <location>
        <position position="246"/>
    </location>
</feature>
<feature type="binding site" evidence="8">
    <location>
        <position position="122"/>
    </location>
    <ligand>
        <name>ATP</name>
        <dbReference type="ChEBI" id="CHEBI:30616"/>
    </ligand>
</feature>
<comment type="catalytic activity">
    <reaction evidence="8">
        <text>L-tyrosyl-[protein] + UTP = O-(5'-uridylyl)-L-tyrosyl-[protein] + diphosphate</text>
        <dbReference type="Rhea" id="RHEA:83887"/>
        <dbReference type="Rhea" id="RHEA-COMP:10136"/>
        <dbReference type="Rhea" id="RHEA-COMP:20238"/>
        <dbReference type="ChEBI" id="CHEBI:33019"/>
        <dbReference type="ChEBI" id="CHEBI:46398"/>
        <dbReference type="ChEBI" id="CHEBI:46858"/>
        <dbReference type="ChEBI" id="CHEBI:90602"/>
    </reaction>
</comment>
<gene>
    <name evidence="8" type="primary">ydiU</name>
    <name evidence="8" type="synonym">selO</name>
    <name evidence="9" type="ORF">ASJ30_15200</name>
</gene>
<evidence type="ECO:0000256" key="5">
    <source>
        <dbReference type="ARBA" id="ARBA00022741"/>
    </source>
</evidence>
<protein>
    <recommendedName>
        <fullName evidence="8">Protein nucleotidyltransferase YdiU</fullName>
        <ecNumber evidence="8">2.7.7.-</ecNumber>
    </recommendedName>
    <alternativeName>
        <fullName evidence="8">Protein adenylyltransferase YdiU</fullName>
        <ecNumber evidence="8">2.7.7.108</ecNumber>
    </alternativeName>
    <alternativeName>
        <fullName evidence="8">Protein uridylyltransferase YdiU</fullName>
        <ecNumber evidence="8">2.7.7.-</ecNumber>
    </alternativeName>
</protein>
<organism evidence="9 10">
    <name type="scientific">Janibacter indicus</name>
    <dbReference type="NCBI Taxonomy" id="857417"/>
    <lineage>
        <taxon>Bacteria</taxon>
        <taxon>Bacillati</taxon>
        <taxon>Actinomycetota</taxon>
        <taxon>Actinomycetes</taxon>
        <taxon>Micrococcales</taxon>
        <taxon>Intrasporangiaceae</taxon>
        <taxon>Janibacter</taxon>
    </lineage>
</organism>
<dbReference type="GO" id="GO:0030145">
    <property type="term" value="F:manganese ion binding"/>
    <property type="evidence" value="ECO:0007669"/>
    <property type="project" value="UniProtKB-UniRule"/>
</dbReference>
<keyword evidence="6 8" id="KW-0067">ATP-binding</keyword>
<sequence length="486" mass="52820">MRWPCDNTFVRDLGWLGVRADPVPVRAPELLALDDGLAVELGLDPAALRSPEGVAVLAGNAVAEGCEPIAQAYAGHQFGHLSPMLGDGRAHLLGEVVDTHGRRRDIALKGSGRTPFSRGGDGRAVMGPVLREVLVSEFMHAVGVPTTRALAAVATGETVVRERPLPGAVLTRVAASHLRIGTLVLVATQGSLEQLAAVVEHARARHHPDVPPQDPMALLSAVVERQAELVAHWMALGFIHGVMNTDNMTLSGETIDYGPCAFLDAYDPETFFSSVDTGGRYRYSAQPTMALWGLARLAECLIPLADGEADDLVTQAQERLEDFTPAYEQHVLDNFRIKLGLVRDVAGDNALVEDLLQIAADESLDFTGLFRDLARVLRDEPTPTLDRVRDVARWQAWRDRWLTRLHGEGKAPAASAQIMDETNPVHIPRNHLVEEALAAAHAGNLAPFEQLLEVLRSPFVEQPGLERYAEPADPDFTRGYITYCGT</sequence>
<keyword evidence="2 8" id="KW-0808">Transferase</keyword>
<keyword evidence="3 8" id="KW-0548">Nucleotidyltransferase</keyword>
<evidence type="ECO:0000313" key="9">
    <source>
        <dbReference type="EMBL" id="APH02722.1"/>
    </source>
</evidence>
<evidence type="ECO:0000256" key="7">
    <source>
        <dbReference type="ARBA" id="ARBA00022842"/>
    </source>
</evidence>
<evidence type="ECO:0000313" key="10">
    <source>
        <dbReference type="Proteomes" id="UP000182938"/>
    </source>
</evidence>
<keyword evidence="10" id="KW-1185">Reference proteome</keyword>
<feature type="binding site" evidence="8">
    <location>
        <position position="109"/>
    </location>
    <ligand>
        <name>ATP</name>
        <dbReference type="ChEBI" id="CHEBI:30616"/>
    </ligand>
</feature>
<dbReference type="NCBIfam" id="NF000658">
    <property type="entry name" value="PRK00029.1"/>
    <property type="match status" value="1"/>
</dbReference>
<feature type="binding site" evidence="8">
    <location>
        <position position="256"/>
    </location>
    <ligand>
        <name>ATP</name>
        <dbReference type="ChEBI" id="CHEBI:30616"/>
    </ligand>
</feature>
<dbReference type="PANTHER" id="PTHR32057:SF14">
    <property type="entry name" value="PROTEIN ADENYLYLTRANSFERASE SELO, MITOCHONDRIAL"/>
    <property type="match status" value="1"/>
</dbReference>
<evidence type="ECO:0000256" key="1">
    <source>
        <dbReference type="ARBA" id="ARBA00009747"/>
    </source>
</evidence>
<name>A0A1L3MK61_9MICO</name>
<comment type="function">
    <text evidence="8">Nucleotidyltransferase involved in the post-translational modification of proteins. It can catalyze the addition of adenosine monophosphate (AMP) or uridine monophosphate (UMP) to a protein, resulting in modifications known as AMPylation and UMPylation.</text>
</comment>
<feature type="binding site" evidence="8">
    <location>
        <position position="179"/>
    </location>
    <ligand>
        <name>ATP</name>
        <dbReference type="ChEBI" id="CHEBI:30616"/>
    </ligand>
</feature>
<evidence type="ECO:0000256" key="6">
    <source>
        <dbReference type="ARBA" id="ARBA00022840"/>
    </source>
</evidence>
<comment type="catalytic activity">
    <reaction evidence="8">
        <text>L-threonyl-[protein] + ATP = 3-O-(5'-adenylyl)-L-threonyl-[protein] + diphosphate</text>
        <dbReference type="Rhea" id="RHEA:54292"/>
        <dbReference type="Rhea" id="RHEA-COMP:11060"/>
        <dbReference type="Rhea" id="RHEA-COMP:13847"/>
        <dbReference type="ChEBI" id="CHEBI:30013"/>
        <dbReference type="ChEBI" id="CHEBI:30616"/>
        <dbReference type="ChEBI" id="CHEBI:33019"/>
        <dbReference type="ChEBI" id="CHEBI:138113"/>
        <dbReference type="EC" id="2.7.7.108"/>
    </reaction>
</comment>
<dbReference type="GO" id="GO:0000287">
    <property type="term" value="F:magnesium ion binding"/>
    <property type="evidence" value="ECO:0007669"/>
    <property type="project" value="UniProtKB-UniRule"/>
</dbReference>
<keyword evidence="7 8" id="KW-0460">Magnesium</keyword>
<feature type="binding site" evidence="8">
    <location>
        <position position="172"/>
    </location>
    <ligand>
        <name>ATP</name>
        <dbReference type="ChEBI" id="CHEBI:30616"/>
    </ligand>
</feature>
<dbReference type="AlphaFoldDB" id="A0A1L3MK61"/>
<evidence type="ECO:0000256" key="2">
    <source>
        <dbReference type="ARBA" id="ARBA00022679"/>
    </source>
</evidence>
<dbReference type="EC" id="2.7.7.-" evidence="8"/>
<accession>A0A1L3MK61</accession>
<proteinExistence type="inferred from homology"/>
<dbReference type="EC" id="2.7.7.108" evidence="8"/>
<dbReference type="PANTHER" id="PTHR32057">
    <property type="entry name" value="PROTEIN ADENYLYLTRANSFERASE SELO, MITOCHONDRIAL"/>
    <property type="match status" value="1"/>
</dbReference>
<dbReference type="GO" id="GO:0070733">
    <property type="term" value="F:AMPylase activity"/>
    <property type="evidence" value="ECO:0007669"/>
    <property type="project" value="UniProtKB-EC"/>
</dbReference>
<feature type="binding site" evidence="8">
    <location>
        <position position="89"/>
    </location>
    <ligand>
        <name>ATP</name>
        <dbReference type="ChEBI" id="CHEBI:30616"/>
    </ligand>
</feature>
<dbReference type="HAMAP" id="MF_00692">
    <property type="entry name" value="SelO"/>
    <property type="match status" value="1"/>
</dbReference>
<keyword evidence="5 8" id="KW-0547">Nucleotide-binding</keyword>
<keyword evidence="4 8" id="KW-0479">Metal-binding</keyword>
<dbReference type="KEGG" id="jte:ASJ30_15200"/>
<feature type="binding site" evidence="8">
    <location>
        <position position="256"/>
    </location>
    <ligand>
        <name>Mg(2+)</name>
        <dbReference type="ChEBI" id="CHEBI:18420"/>
    </ligand>
</feature>
<dbReference type="EMBL" id="CP013290">
    <property type="protein sequence ID" value="APH02722.1"/>
    <property type="molecule type" value="Genomic_DNA"/>
</dbReference>
<comment type="catalytic activity">
    <reaction evidence="8">
        <text>L-seryl-[protein] + UTP = O-(5'-uridylyl)-L-seryl-[protein] + diphosphate</text>
        <dbReference type="Rhea" id="RHEA:64604"/>
        <dbReference type="Rhea" id="RHEA-COMP:9863"/>
        <dbReference type="Rhea" id="RHEA-COMP:16635"/>
        <dbReference type="ChEBI" id="CHEBI:29999"/>
        <dbReference type="ChEBI" id="CHEBI:33019"/>
        <dbReference type="ChEBI" id="CHEBI:46398"/>
        <dbReference type="ChEBI" id="CHEBI:156051"/>
    </reaction>
</comment>
<reference evidence="9 10" key="1">
    <citation type="submission" date="2015-11" db="EMBL/GenBank/DDBJ databases">
        <authorList>
            <person name="Zhang Y."/>
            <person name="Guo Z."/>
        </authorList>
    </citation>
    <scope>NUCLEOTIDE SEQUENCE [LARGE SCALE GENOMIC DNA]</scope>
    <source>
        <strain evidence="9 10">YFY001</strain>
    </source>
</reference>
<feature type="binding site" evidence="8">
    <location>
        <position position="121"/>
    </location>
    <ligand>
        <name>ATP</name>
        <dbReference type="ChEBI" id="CHEBI:30616"/>
    </ligand>
</feature>
<evidence type="ECO:0000256" key="3">
    <source>
        <dbReference type="ARBA" id="ARBA00022695"/>
    </source>
</evidence>
<comment type="cofactor">
    <cofactor evidence="8">
        <name>Mg(2+)</name>
        <dbReference type="ChEBI" id="CHEBI:18420"/>
    </cofactor>
    <cofactor evidence="8">
        <name>Mn(2+)</name>
        <dbReference type="ChEBI" id="CHEBI:29035"/>
    </cofactor>
</comment>
<dbReference type="InterPro" id="IPR003846">
    <property type="entry name" value="SelO"/>
</dbReference>
<keyword evidence="8" id="KW-0464">Manganese</keyword>
<dbReference type="RefSeq" id="WP_072625858.1">
    <property type="nucleotide sequence ID" value="NZ_CP013290.1"/>
</dbReference>
<feature type="binding site" evidence="8">
    <location>
        <position position="247"/>
    </location>
    <ligand>
        <name>Mg(2+)</name>
        <dbReference type="ChEBI" id="CHEBI:18420"/>
    </ligand>
</feature>
<comment type="catalytic activity">
    <reaction evidence="8">
        <text>L-tyrosyl-[protein] + ATP = O-(5'-adenylyl)-L-tyrosyl-[protein] + diphosphate</text>
        <dbReference type="Rhea" id="RHEA:54288"/>
        <dbReference type="Rhea" id="RHEA-COMP:10136"/>
        <dbReference type="Rhea" id="RHEA-COMP:13846"/>
        <dbReference type="ChEBI" id="CHEBI:30616"/>
        <dbReference type="ChEBI" id="CHEBI:33019"/>
        <dbReference type="ChEBI" id="CHEBI:46858"/>
        <dbReference type="ChEBI" id="CHEBI:83624"/>
        <dbReference type="EC" id="2.7.7.108"/>
    </reaction>
</comment>
<dbReference type="Pfam" id="PF02696">
    <property type="entry name" value="SelO"/>
    <property type="match status" value="1"/>
</dbReference>
<feature type="binding site" evidence="8">
    <location>
        <position position="86"/>
    </location>
    <ligand>
        <name>ATP</name>
        <dbReference type="ChEBI" id="CHEBI:30616"/>
    </ligand>
</feature>
<comment type="catalytic activity">
    <reaction evidence="8">
        <text>L-histidyl-[protein] + UTP = N(tele)-(5'-uridylyl)-L-histidyl-[protein] + diphosphate</text>
        <dbReference type="Rhea" id="RHEA:83891"/>
        <dbReference type="Rhea" id="RHEA-COMP:9745"/>
        <dbReference type="Rhea" id="RHEA-COMP:20239"/>
        <dbReference type="ChEBI" id="CHEBI:29979"/>
        <dbReference type="ChEBI" id="CHEBI:33019"/>
        <dbReference type="ChEBI" id="CHEBI:46398"/>
        <dbReference type="ChEBI" id="CHEBI:233474"/>
    </reaction>
</comment>
<evidence type="ECO:0000256" key="4">
    <source>
        <dbReference type="ARBA" id="ARBA00022723"/>
    </source>
</evidence>
<comment type="similarity">
    <text evidence="1 8">Belongs to the SELO family.</text>
</comment>
<dbReference type="GO" id="GO:0005524">
    <property type="term" value="F:ATP binding"/>
    <property type="evidence" value="ECO:0007669"/>
    <property type="project" value="UniProtKB-UniRule"/>
</dbReference>